<gene>
    <name evidence="1" type="ORF">OHZ10_08040</name>
</gene>
<proteinExistence type="predicted"/>
<sequence>MEVETLRAAREAALRILRKTRREHREDWDGANIDEHECVRPDRADYDRLAAGYKNAHARFQREMKRYREWLAEVNGGAA</sequence>
<name>A0ABZ3DKK6_9BURK</name>
<keyword evidence="2" id="KW-1185">Reference proteome</keyword>
<accession>A0ABZ3DKK6</accession>
<evidence type="ECO:0000313" key="2">
    <source>
        <dbReference type="Proteomes" id="UP001448498"/>
    </source>
</evidence>
<reference evidence="1 2" key="1">
    <citation type="submission" date="2022-10" db="EMBL/GenBank/DDBJ databases">
        <title>Genomic of Burkholderia cepacia PN-1.</title>
        <authorList>
            <person name="Yang Y."/>
            <person name="Guan H."/>
            <person name="Huang J."/>
        </authorList>
    </citation>
    <scope>NUCLEOTIDE SEQUENCE [LARGE SCALE GENOMIC DNA]</scope>
    <source>
        <strain evidence="1 2">PN-1</strain>
    </source>
</reference>
<organism evidence="1 2">
    <name type="scientific">Burkholderia arboris</name>
    <dbReference type="NCBI Taxonomy" id="488730"/>
    <lineage>
        <taxon>Bacteria</taxon>
        <taxon>Pseudomonadati</taxon>
        <taxon>Pseudomonadota</taxon>
        <taxon>Betaproteobacteria</taxon>
        <taxon>Burkholderiales</taxon>
        <taxon>Burkholderiaceae</taxon>
        <taxon>Burkholderia</taxon>
        <taxon>Burkholderia cepacia complex</taxon>
    </lineage>
</organism>
<evidence type="ECO:0000313" key="1">
    <source>
        <dbReference type="EMBL" id="XAE49562.1"/>
    </source>
</evidence>
<protein>
    <submittedName>
        <fullName evidence="1">Uncharacterized protein</fullName>
    </submittedName>
</protein>
<dbReference type="RefSeq" id="WP_342704248.1">
    <property type="nucleotide sequence ID" value="NZ_CP109821.1"/>
</dbReference>
<dbReference type="EMBL" id="CP109821">
    <property type="protein sequence ID" value="XAE49562.1"/>
    <property type="molecule type" value="Genomic_DNA"/>
</dbReference>
<dbReference type="Proteomes" id="UP001448498">
    <property type="component" value="Chromosome 1"/>
</dbReference>